<keyword evidence="2" id="KW-1185">Reference proteome</keyword>
<proteinExistence type="predicted"/>
<dbReference type="EMBL" id="JAVREQ010000034">
    <property type="protein sequence ID" value="MDT0382303.1"/>
    <property type="molecule type" value="Genomic_DNA"/>
</dbReference>
<evidence type="ECO:0000313" key="1">
    <source>
        <dbReference type="EMBL" id="MDT0382303.1"/>
    </source>
</evidence>
<protein>
    <submittedName>
        <fullName evidence="1">Regulator</fullName>
    </submittedName>
</protein>
<accession>A0ABU2NZA1</accession>
<name>A0ABU2NZA1_9ACTN</name>
<evidence type="ECO:0000313" key="2">
    <source>
        <dbReference type="Proteomes" id="UP001183414"/>
    </source>
</evidence>
<comment type="caution">
    <text evidence="1">The sequence shown here is derived from an EMBL/GenBank/DDBJ whole genome shotgun (WGS) entry which is preliminary data.</text>
</comment>
<dbReference type="RefSeq" id="WP_311675901.1">
    <property type="nucleotide sequence ID" value="NZ_JAVREQ010000034.1"/>
</dbReference>
<organism evidence="1 2">
    <name type="scientific">Streptomyces hazeniae</name>
    <dbReference type="NCBI Taxonomy" id="3075538"/>
    <lineage>
        <taxon>Bacteria</taxon>
        <taxon>Bacillati</taxon>
        <taxon>Actinomycetota</taxon>
        <taxon>Actinomycetes</taxon>
        <taxon>Kitasatosporales</taxon>
        <taxon>Streptomycetaceae</taxon>
        <taxon>Streptomyces</taxon>
    </lineage>
</organism>
<reference evidence="2" key="1">
    <citation type="submission" date="2023-07" db="EMBL/GenBank/DDBJ databases">
        <title>30 novel species of actinomycetes from the DSMZ collection.</title>
        <authorList>
            <person name="Nouioui I."/>
        </authorList>
    </citation>
    <scope>NUCLEOTIDE SEQUENCE [LARGE SCALE GENOMIC DNA]</scope>
    <source>
        <strain evidence="2">DSM 42041</strain>
    </source>
</reference>
<gene>
    <name evidence="1" type="ORF">RM572_26445</name>
</gene>
<sequence length="160" mass="17586">MTTILSRSRFEDTSIALSSPELVRLVTEIDDNGTVPQRGLASALPDLTPHQIRKATEQADLLGLLDRCEDGLALSTAGRELADLYDVAARWARRHDVPDRTCNFTSRIRHTFTHLTEQAAGDHFSRTASGHGLDRLYQELANWVGTHQPRDLAAPGSTAA</sequence>
<dbReference type="Proteomes" id="UP001183414">
    <property type="component" value="Unassembled WGS sequence"/>
</dbReference>